<proteinExistence type="predicted"/>
<dbReference type="EMBL" id="JAUHJS010000007">
    <property type="protein sequence ID" value="MDN4166587.1"/>
    <property type="molecule type" value="Genomic_DNA"/>
</dbReference>
<evidence type="ECO:0008006" key="4">
    <source>
        <dbReference type="Google" id="ProtNLM"/>
    </source>
</evidence>
<name>A0ABT8F7X0_9BACT</name>
<reference evidence="2" key="1">
    <citation type="submission" date="2023-06" db="EMBL/GenBank/DDBJ databases">
        <title>Cytophagales bacterium Strain LB-30, isolated from soil.</title>
        <authorList>
            <person name="Liu B."/>
        </authorList>
    </citation>
    <scope>NUCLEOTIDE SEQUENCE</scope>
    <source>
        <strain evidence="2">LB-30</strain>
    </source>
</reference>
<protein>
    <recommendedName>
        <fullName evidence="4">Addiction module antitoxin RelB</fullName>
    </recommendedName>
</protein>
<feature type="compositionally biased region" description="Basic and acidic residues" evidence="1">
    <location>
        <begin position="38"/>
        <end position="52"/>
    </location>
</feature>
<comment type="caution">
    <text evidence="2">The sequence shown here is derived from an EMBL/GenBank/DDBJ whole genome shotgun (WGS) entry which is preliminary data.</text>
</comment>
<sequence>MRKSVVIDSINKLPEEFSIEELVERLIVLEKIEKGRQEVKDGKVNTEEEAKSKLKKWLH</sequence>
<feature type="region of interest" description="Disordered" evidence="1">
    <location>
        <begin position="38"/>
        <end position="59"/>
    </location>
</feature>
<keyword evidence="3" id="KW-1185">Reference proteome</keyword>
<evidence type="ECO:0000313" key="2">
    <source>
        <dbReference type="EMBL" id="MDN4166587.1"/>
    </source>
</evidence>
<organism evidence="2 3">
    <name type="scientific">Shiella aurantiaca</name>
    <dbReference type="NCBI Taxonomy" id="3058365"/>
    <lineage>
        <taxon>Bacteria</taxon>
        <taxon>Pseudomonadati</taxon>
        <taxon>Bacteroidota</taxon>
        <taxon>Cytophagia</taxon>
        <taxon>Cytophagales</taxon>
        <taxon>Shiellaceae</taxon>
        <taxon>Shiella</taxon>
    </lineage>
</organism>
<dbReference type="Proteomes" id="UP001168552">
    <property type="component" value="Unassembled WGS sequence"/>
</dbReference>
<gene>
    <name evidence="2" type="ORF">QWY31_13845</name>
</gene>
<accession>A0ABT8F7X0</accession>
<dbReference type="RefSeq" id="WP_320005125.1">
    <property type="nucleotide sequence ID" value="NZ_JAUHJS010000007.1"/>
</dbReference>
<evidence type="ECO:0000313" key="3">
    <source>
        <dbReference type="Proteomes" id="UP001168552"/>
    </source>
</evidence>
<evidence type="ECO:0000256" key="1">
    <source>
        <dbReference type="SAM" id="MobiDB-lite"/>
    </source>
</evidence>